<dbReference type="EMBL" id="MLJW01001692">
    <property type="protein sequence ID" value="OIQ77112.1"/>
    <property type="molecule type" value="Genomic_DNA"/>
</dbReference>
<dbReference type="InterPro" id="IPR007527">
    <property type="entry name" value="Znf_SWIM"/>
</dbReference>
<accession>A0A1J5Q1G9</accession>
<protein>
    <recommendedName>
        <fullName evidence="2">SWIM-type domain-containing protein</fullName>
    </recommendedName>
</protein>
<proteinExistence type="predicted"/>
<feature type="region of interest" description="Disordered" evidence="1">
    <location>
        <begin position="310"/>
        <end position="339"/>
    </location>
</feature>
<evidence type="ECO:0000256" key="1">
    <source>
        <dbReference type="SAM" id="MobiDB-lite"/>
    </source>
</evidence>
<evidence type="ECO:0000313" key="3">
    <source>
        <dbReference type="EMBL" id="OIQ77112.1"/>
    </source>
</evidence>
<dbReference type="GO" id="GO:0008270">
    <property type="term" value="F:zinc ion binding"/>
    <property type="evidence" value="ECO:0007669"/>
    <property type="project" value="InterPro"/>
</dbReference>
<sequence>MAVSLSQHFDRATLERAEGYFRAGHVVSVAADQRGGVESEVRNARGEVYRQTTEIEAPSARHPKGRINGLCTCPMQSNCKHVAAALFALASGEARPPAPAVPTLSGPVQSWLRRARTLRETSAPPDPLLEPRPDDYPAAIKDRLCYVLDTLQPGLRIDLYKGRVNAQGTGLTKAMRRYDLLYRLRSDGAGAGFLRPVDLDLVGQLARARLLTGQPTYGYDLPEALQSRTTAGAALMRALCATGRLFGDAQPEAVLVWAEAAFPTTLGWAVAPDGSQRLSFVSPTGDPLEVAPFGAESLWVDRRTAQIGRSRAAAKQRYQQGRDRQSRHTRGPVIHSARP</sequence>
<feature type="domain" description="SWIM-type" evidence="2">
    <location>
        <begin position="49"/>
        <end position="90"/>
    </location>
</feature>
<evidence type="ECO:0000259" key="2">
    <source>
        <dbReference type="PROSITE" id="PS50966"/>
    </source>
</evidence>
<dbReference type="AlphaFoldDB" id="A0A1J5Q1G9"/>
<name>A0A1J5Q1G9_9ZZZZ</name>
<gene>
    <name evidence="3" type="ORF">GALL_411990</name>
</gene>
<comment type="caution">
    <text evidence="3">The sequence shown here is derived from an EMBL/GenBank/DDBJ whole genome shotgun (WGS) entry which is preliminary data.</text>
</comment>
<dbReference type="PROSITE" id="PS50966">
    <property type="entry name" value="ZF_SWIM"/>
    <property type="match status" value="1"/>
</dbReference>
<organism evidence="3">
    <name type="scientific">mine drainage metagenome</name>
    <dbReference type="NCBI Taxonomy" id="410659"/>
    <lineage>
        <taxon>unclassified sequences</taxon>
        <taxon>metagenomes</taxon>
        <taxon>ecological metagenomes</taxon>
    </lineage>
</organism>
<reference evidence="3" key="1">
    <citation type="submission" date="2016-10" db="EMBL/GenBank/DDBJ databases">
        <title>Sequence of Gallionella enrichment culture.</title>
        <authorList>
            <person name="Poehlein A."/>
            <person name="Muehling M."/>
            <person name="Daniel R."/>
        </authorList>
    </citation>
    <scope>NUCLEOTIDE SEQUENCE</scope>
</reference>